<dbReference type="PANTHER" id="PTHR23028">
    <property type="entry name" value="ACETYLTRANSFERASE"/>
    <property type="match status" value="1"/>
</dbReference>
<dbReference type="OrthoDB" id="5501619at2"/>
<keyword evidence="4" id="KW-1185">Reference proteome</keyword>
<dbReference type="EMBL" id="FWEV01000033">
    <property type="protein sequence ID" value="SLM28199.1"/>
    <property type="molecule type" value="Genomic_DNA"/>
</dbReference>
<name>A0A1W1H6W4_9BACT</name>
<dbReference type="InterPro" id="IPR050879">
    <property type="entry name" value="Acyltransferase_3"/>
</dbReference>
<gene>
    <name evidence="3" type="ORF">MTBBW1_1280002</name>
</gene>
<keyword evidence="3" id="KW-0808">Transferase</keyword>
<dbReference type="RefSeq" id="WP_080804548.1">
    <property type="nucleotide sequence ID" value="NZ_LT828547.1"/>
</dbReference>
<keyword evidence="1" id="KW-0812">Transmembrane</keyword>
<evidence type="ECO:0000259" key="2">
    <source>
        <dbReference type="Pfam" id="PF01757"/>
    </source>
</evidence>
<feature type="transmembrane region" description="Helical" evidence="1">
    <location>
        <begin position="180"/>
        <end position="205"/>
    </location>
</feature>
<dbReference type="Proteomes" id="UP000191931">
    <property type="component" value="Unassembled WGS sequence"/>
</dbReference>
<dbReference type="PANTHER" id="PTHR23028:SF53">
    <property type="entry name" value="ACYL_TRANSF_3 DOMAIN-CONTAINING PROTEIN"/>
    <property type="match status" value="1"/>
</dbReference>
<accession>A0A1W1H6W4</accession>
<feature type="transmembrane region" description="Helical" evidence="1">
    <location>
        <begin position="289"/>
        <end position="308"/>
    </location>
</feature>
<feature type="transmembrane region" description="Helical" evidence="1">
    <location>
        <begin position="98"/>
        <end position="119"/>
    </location>
</feature>
<dbReference type="GO" id="GO:0000271">
    <property type="term" value="P:polysaccharide biosynthetic process"/>
    <property type="evidence" value="ECO:0007669"/>
    <property type="project" value="TreeGrafter"/>
</dbReference>
<protein>
    <submittedName>
        <fullName evidence="3">Putative Acyltransferase 3</fullName>
    </submittedName>
</protein>
<feature type="transmembrane region" description="Helical" evidence="1">
    <location>
        <begin position="16"/>
        <end position="35"/>
    </location>
</feature>
<evidence type="ECO:0000313" key="4">
    <source>
        <dbReference type="Proteomes" id="UP000191931"/>
    </source>
</evidence>
<feature type="transmembrane region" description="Helical" evidence="1">
    <location>
        <begin position="55"/>
        <end position="78"/>
    </location>
</feature>
<dbReference type="GO" id="GO:0016020">
    <property type="term" value="C:membrane"/>
    <property type="evidence" value="ECO:0007669"/>
    <property type="project" value="TreeGrafter"/>
</dbReference>
<organism evidence="3 4">
    <name type="scientific">Desulfamplus magnetovallimortis</name>
    <dbReference type="NCBI Taxonomy" id="1246637"/>
    <lineage>
        <taxon>Bacteria</taxon>
        <taxon>Pseudomonadati</taxon>
        <taxon>Thermodesulfobacteriota</taxon>
        <taxon>Desulfobacteria</taxon>
        <taxon>Desulfobacterales</taxon>
        <taxon>Desulfobacteraceae</taxon>
        <taxon>Desulfamplus</taxon>
    </lineage>
</organism>
<feature type="transmembrane region" description="Helical" evidence="1">
    <location>
        <begin position="154"/>
        <end position="173"/>
    </location>
</feature>
<feature type="transmembrane region" description="Helical" evidence="1">
    <location>
        <begin position="315"/>
        <end position="340"/>
    </location>
</feature>
<feature type="domain" description="Acyltransferase 3" evidence="2">
    <location>
        <begin position="12"/>
        <end position="333"/>
    </location>
</feature>
<dbReference type="STRING" id="1246637.MTBBW1_1280002"/>
<proteinExistence type="predicted"/>
<keyword evidence="3" id="KW-0012">Acyltransferase</keyword>
<evidence type="ECO:0000313" key="3">
    <source>
        <dbReference type="EMBL" id="SLM28199.1"/>
    </source>
</evidence>
<dbReference type="GO" id="GO:0016747">
    <property type="term" value="F:acyltransferase activity, transferring groups other than amino-acyl groups"/>
    <property type="evidence" value="ECO:0007669"/>
    <property type="project" value="InterPro"/>
</dbReference>
<dbReference type="Pfam" id="PF01757">
    <property type="entry name" value="Acyl_transf_3"/>
    <property type="match status" value="1"/>
</dbReference>
<feature type="transmembrane region" description="Helical" evidence="1">
    <location>
        <begin position="249"/>
        <end position="269"/>
    </location>
</feature>
<keyword evidence="1" id="KW-1133">Transmembrane helix</keyword>
<reference evidence="3 4" key="1">
    <citation type="submission" date="2017-03" db="EMBL/GenBank/DDBJ databases">
        <authorList>
            <person name="Afonso C.L."/>
            <person name="Miller P.J."/>
            <person name="Scott M.A."/>
            <person name="Spackman E."/>
            <person name="Goraichik I."/>
            <person name="Dimitrov K.M."/>
            <person name="Suarez D.L."/>
            <person name="Swayne D.E."/>
        </authorList>
    </citation>
    <scope>NUCLEOTIDE SEQUENCE [LARGE SCALE GENOMIC DNA]</scope>
    <source>
        <strain evidence="3">PRJEB14757</strain>
    </source>
</reference>
<dbReference type="AlphaFoldDB" id="A0A1W1H6W4"/>
<evidence type="ECO:0000256" key="1">
    <source>
        <dbReference type="SAM" id="Phobius"/>
    </source>
</evidence>
<sequence>MTDESNTERYGAMEGVRGYAVILVFFVHFMLPVVRDVLHHPNITLANADTLLLKLLYLIGKSHYGVDIFFILSGFLIVRLIKKETKFKYTSFILSRFFRIYPAFIVALIVATYFFSFHFKWFDFDLKTFFMNTLLIHGVKEFGVKSYHVVTWSLFYEFIFYFTVPVLIFFISGDSLKNKILLLLALGFLLIPSSYIRFEAFFFGAMIASFNDNQLQNWANNRNDFSLIAGYIILVGSQIFNINFSNWYICFLILMSLLFVNICFGKGILNSFFNIRYLRQLGNISYSFYLYHTIVIPIVFTHIIKKYLIDSVHPLITTIAAFLLTFFISGIVALLSYLIFEKPYFFYKQSRKRNSLN</sequence>
<keyword evidence="1" id="KW-0472">Membrane</keyword>
<dbReference type="InterPro" id="IPR002656">
    <property type="entry name" value="Acyl_transf_3_dom"/>
</dbReference>